<proteinExistence type="predicted"/>
<name>A0A2P2PYG6_RHIMU</name>
<reference evidence="1" key="1">
    <citation type="submission" date="2018-02" db="EMBL/GenBank/DDBJ databases">
        <title>Rhizophora mucronata_Transcriptome.</title>
        <authorList>
            <person name="Meera S.P."/>
            <person name="Sreeshan A."/>
            <person name="Augustine A."/>
        </authorList>
    </citation>
    <scope>NUCLEOTIDE SEQUENCE</scope>
    <source>
        <tissue evidence="1">Leaf</tissue>
    </source>
</reference>
<evidence type="ECO:0000313" key="1">
    <source>
        <dbReference type="EMBL" id="MBX59745.1"/>
    </source>
</evidence>
<accession>A0A2P2PYG6</accession>
<organism evidence="1">
    <name type="scientific">Rhizophora mucronata</name>
    <name type="common">Asiatic mangrove</name>
    <dbReference type="NCBI Taxonomy" id="61149"/>
    <lineage>
        <taxon>Eukaryota</taxon>
        <taxon>Viridiplantae</taxon>
        <taxon>Streptophyta</taxon>
        <taxon>Embryophyta</taxon>
        <taxon>Tracheophyta</taxon>
        <taxon>Spermatophyta</taxon>
        <taxon>Magnoliopsida</taxon>
        <taxon>eudicotyledons</taxon>
        <taxon>Gunneridae</taxon>
        <taxon>Pentapetalae</taxon>
        <taxon>rosids</taxon>
        <taxon>fabids</taxon>
        <taxon>Malpighiales</taxon>
        <taxon>Rhizophoraceae</taxon>
        <taxon>Rhizophora</taxon>
    </lineage>
</organism>
<protein>
    <submittedName>
        <fullName evidence="1">Uncharacterized protein</fullName>
    </submittedName>
</protein>
<dbReference type="EMBL" id="GGEC01079261">
    <property type="protein sequence ID" value="MBX59745.1"/>
    <property type="molecule type" value="Transcribed_RNA"/>
</dbReference>
<dbReference type="AlphaFoldDB" id="A0A2P2PYG6"/>
<sequence length="22" mass="2451">MIFSPNCKFIGCTLKQNALPQP</sequence>